<evidence type="ECO:0000313" key="1">
    <source>
        <dbReference type="EMBL" id="ORW26118.1"/>
    </source>
</evidence>
<gene>
    <name evidence="1" type="ORF">AWC18_01465</name>
</gene>
<dbReference type="Proteomes" id="UP000193108">
    <property type="component" value="Unassembled WGS sequence"/>
</dbReference>
<dbReference type="RefSeq" id="WP_085136951.1">
    <property type="nucleotide sequence ID" value="NZ_LQPI01000009.1"/>
</dbReference>
<accession>A0A1X1ZS92</accession>
<dbReference type="SUPFAM" id="SSF51735">
    <property type="entry name" value="NAD(P)-binding Rossmann-fold domains"/>
    <property type="match status" value="1"/>
</dbReference>
<reference evidence="1 2" key="1">
    <citation type="submission" date="2016-01" db="EMBL/GenBank/DDBJ databases">
        <title>The new phylogeny of the genus Mycobacterium.</title>
        <authorList>
            <person name="Tarcisio F."/>
            <person name="Conor M."/>
            <person name="Antonella G."/>
            <person name="Elisabetta G."/>
            <person name="Giulia F.S."/>
            <person name="Sara T."/>
            <person name="Anna F."/>
            <person name="Clotilde B."/>
            <person name="Roberto B."/>
            <person name="Veronica D.S."/>
            <person name="Fabio R."/>
            <person name="Monica P."/>
            <person name="Olivier J."/>
            <person name="Enrico T."/>
            <person name="Nicola S."/>
        </authorList>
    </citation>
    <scope>NUCLEOTIDE SEQUENCE [LARGE SCALE GENOMIC DNA]</scope>
    <source>
        <strain evidence="1 2">DSM 44164</strain>
    </source>
</reference>
<dbReference type="AlphaFoldDB" id="A0A1X1ZS92"/>
<evidence type="ECO:0008006" key="3">
    <source>
        <dbReference type="Google" id="ProtNLM"/>
    </source>
</evidence>
<keyword evidence="2" id="KW-1185">Reference proteome</keyword>
<dbReference type="InterPro" id="IPR036291">
    <property type="entry name" value="NAD(P)-bd_dom_sf"/>
</dbReference>
<sequence length="673" mass="70527">MAAQQPIRVVIWGPGDMGGRALQTTLDSPDYDVVGVKVFSPHKNGVDIGVLAGRDPVGIHATTSKEAILALDADLVIHTPTTPALLQGADEDVIELLESGKNVVSAAAFHNPAQPTWLSESHSPLSILRSLARLKVTGNVFGAAEKRALKGLAATMRAVNSPVGFALRPGAELLARGVVGRAIHQRADGARLQKACLNGGVSLHGTGLHPGLMVEQVLLRLALLMEEVEEVRFLEVGDLSAAPDGMWGGLSSLGFGEPLSAVDNDHAIAWMQHFYFDAVLGNVAWELWGVPPEQVRVERHVYPVPARVEVAAGGTVIRPGTVGAIHMTYRGYIGDRLFMTNEECWHVGGGNAHLGPDHPNSLAGGHLITLEGKPGRVEMRSEPDDEAFNADWYAVTDISVNAMLAAAPALIASPPGVVIPDLAPRYRLEPATDTTPPDAATPITVAVVGDGAVAEHLTHRITERAELGTAKGDSADLLVFATDGPPDSQAVLEALASGTDVISVSPVADTAAVLAACRAGGSTYHATGGHATALPGYVMRALSGISRGTQSVTLSQAVTEYPADEPSLERARALLGDAVFRTGGADERAVLGTDLPDTDAPLQWRLQTESGDARGNTRFTFHAGDAPDAVHPAVHLTCWGILAAIAPVRASAPGILHHDLGIDHVRADHRLPS</sequence>
<dbReference type="STRING" id="1782.AWC18_01465"/>
<dbReference type="EMBL" id="LQPI01000009">
    <property type="protein sequence ID" value="ORW26118.1"/>
    <property type="molecule type" value="Genomic_DNA"/>
</dbReference>
<dbReference type="Gene3D" id="3.40.50.720">
    <property type="entry name" value="NAD(P)-binding Rossmann-like Domain"/>
    <property type="match status" value="1"/>
</dbReference>
<comment type="caution">
    <text evidence="1">The sequence shown here is derived from an EMBL/GenBank/DDBJ whole genome shotgun (WGS) entry which is preliminary data.</text>
</comment>
<name>A0A1X1ZS92_MYCNO</name>
<organism evidence="1 2">
    <name type="scientific">Mycolicibacter nonchromogenicus</name>
    <name type="common">Mycobacterium nonchromogenicum</name>
    <dbReference type="NCBI Taxonomy" id="1782"/>
    <lineage>
        <taxon>Bacteria</taxon>
        <taxon>Bacillati</taxon>
        <taxon>Actinomycetota</taxon>
        <taxon>Actinomycetes</taxon>
        <taxon>Mycobacteriales</taxon>
        <taxon>Mycobacteriaceae</taxon>
        <taxon>Mycolicibacter</taxon>
    </lineage>
</organism>
<proteinExistence type="predicted"/>
<protein>
    <recommendedName>
        <fullName evidence="3">Dihydrodipicolinate reductase</fullName>
    </recommendedName>
</protein>
<evidence type="ECO:0000313" key="2">
    <source>
        <dbReference type="Proteomes" id="UP000193108"/>
    </source>
</evidence>
<dbReference type="CDD" id="cd24146">
    <property type="entry name" value="nat-AmDH_N_like"/>
    <property type="match status" value="1"/>
</dbReference>